<evidence type="ECO:0000256" key="1">
    <source>
        <dbReference type="SAM" id="MobiDB-lite"/>
    </source>
</evidence>
<dbReference type="EMBL" id="JYJB01000004">
    <property type="protein sequence ID" value="KJL49131.1"/>
    <property type="molecule type" value="Genomic_DNA"/>
</dbReference>
<proteinExistence type="predicted"/>
<dbReference type="PATRIC" id="fig|273678.4.peg.237"/>
<dbReference type="STRING" id="273678.RS84_00243"/>
<reference evidence="2 3" key="1">
    <citation type="submission" date="2015-02" db="EMBL/GenBank/DDBJ databases">
        <title>Draft genome sequences of ten Microbacterium spp. with emphasis on heavy metal contaminated environments.</title>
        <authorList>
            <person name="Corretto E."/>
        </authorList>
    </citation>
    <scope>NUCLEOTIDE SEQUENCE [LARGE SCALE GENOMIC DNA]</scope>
    <source>
        <strain evidence="2 3">SA35</strain>
    </source>
</reference>
<dbReference type="InterPro" id="IPR009279">
    <property type="entry name" value="Portal_Mu"/>
</dbReference>
<dbReference type="OrthoDB" id="1804088at2"/>
<evidence type="ECO:0000313" key="2">
    <source>
        <dbReference type="EMBL" id="KJL49131.1"/>
    </source>
</evidence>
<gene>
    <name evidence="2" type="ORF">RS84_00243</name>
</gene>
<evidence type="ECO:0000313" key="3">
    <source>
        <dbReference type="Proteomes" id="UP000033900"/>
    </source>
</evidence>
<feature type="region of interest" description="Disordered" evidence="1">
    <location>
        <begin position="434"/>
        <end position="458"/>
    </location>
</feature>
<accession>A0A0M2HR13</accession>
<sequence length="458" mass="49700">MSWLTRIADRIFGAAAPAVASSELGYQTGGLLSWTTLVEESGESNPDLYWPESLEVYDRMRSEDSQVGSVLRAVVLPIMRADWMIDPAGARDEVIQHVATDLGLPVKGKPVEAPIRTKGRFSWVEHLRLALLELPHGHSYFEQVYYLDAFGRAHIRKLAWRPPRTIKDIKVAADGGLVAIVQHGVGSSKGAVTIPVDRLVAYVNEREGANWLGRSLLRTAYKNWLLKDRLLRIQALSAERNGLGVPVYTGAEAPATASVEDRERWNKAEREGGLKIAKNFRAGESAGASLPAGAKMELLGVSGKTPDTDPMIRYHDEQIARAVLAHFLNLGTETGSWALGSTFANFFTDSLNAVAQQIADVAQQHIIEDLVDLNWGPNEPAPRIIPAKIGSEHPATAEAIKLLVEAGVLEPDGTLKSHVRTLYGLPVADTTNADEAADGTTQSDADLKATPGTTQEDT</sequence>
<dbReference type="Pfam" id="PF06074">
    <property type="entry name" value="Portal_Mu"/>
    <property type="match status" value="1"/>
</dbReference>
<protein>
    <recommendedName>
        <fullName evidence="4">Portal protein</fullName>
    </recommendedName>
</protein>
<dbReference type="AlphaFoldDB" id="A0A0M2HR13"/>
<dbReference type="RefSeq" id="WP_152641718.1">
    <property type="nucleotide sequence ID" value="NZ_JYJB01000004.1"/>
</dbReference>
<feature type="compositionally biased region" description="Polar residues" evidence="1">
    <location>
        <begin position="434"/>
        <end position="444"/>
    </location>
</feature>
<evidence type="ECO:0008006" key="4">
    <source>
        <dbReference type="Google" id="ProtNLM"/>
    </source>
</evidence>
<organism evidence="2 3">
    <name type="scientific">Microbacterium hydrocarbonoxydans</name>
    <dbReference type="NCBI Taxonomy" id="273678"/>
    <lineage>
        <taxon>Bacteria</taxon>
        <taxon>Bacillati</taxon>
        <taxon>Actinomycetota</taxon>
        <taxon>Actinomycetes</taxon>
        <taxon>Micrococcales</taxon>
        <taxon>Microbacteriaceae</taxon>
        <taxon>Microbacterium</taxon>
    </lineage>
</organism>
<name>A0A0M2HR13_9MICO</name>
<dbReference type="Proteomes" id="UP000033900">
    <property type="component" value="Unassembled WGS sequence"/>
</dbReference>
<comment type="caution">
    <text evidence="2">The sequence shown here is derived from an EMBL/GenBank/DDBJ whole genome shotgun (WGS) entry which is preliminary data.</text>
</comment>
<keyword evidence="3" id="KW-1185">Reference proteome</keyword>